<evidence type="ECO:0000313" key="5">
    <source>
        <dbReference type="Proteomes" id="UP000317265"/>
    </source>
</evidence>
<dbReference type="Proteomes" id="UP000317265">
    <property type="component" value="Unassembled WGS sequence"/>
</dbReference>
<dbReference type="GO" id="GO:0016787">
    <property type="term" value="F:hydrolase activity"/>
    <property type="evidence" value="ECO:0007669"/>
    <property type="project" value="InterPro"/>
</dbReference>
<dbReference type="AlphaFoldDB" id="A0A520KES7"/>
<comment type="caution">
    <text evidence="2">The sequence shown here is derived from an EMBL/GenBank/DDBJ whole genome shotgun (WGS) entry which is preliminary data.</text>
</comment>
<dbReference type="Gene3D" id="3.60.21.10">
    <property type="match status" value="1"/>
</dbReference>
<dbReference type="EMBL" id="RXIH01000039">
    <property type="protein sequence ID" value="RZN55636.1"/>
    <property type="molecule type" value="Genomic_DNA"/>
</dbReference>
<sequence>MKILALSDIHGNEYNLRKILLENKNNIDAITISGDITNFGNYNDLKNILDIIDEIKIPYFYILGNCDPKEFKNGIESKGTCVESKCEKINDITILGAGGSTFTPFNTLFEISEDELINNLKKAICEEITILLTHNPPFASIVDLTRYKIHVGSKKLREFVLQYSPKIYQCGHIHEARGKEIIGNTLVFNPGPVMRGYYAIIDLKNINVELKSIS</sequence>
<reference evidence="2 4" key="2">
    <citation type="journal article" date="2019" name="Nat. Microbiol.">
        <title>Wide diversity of methane and short-chain alkane metabolisms in uncultured archaea.</title>
        <authorList>
            <person name="Borrel G."/>
            <person name="Adam P.S."/>
            <person name="McKay L.J."/>
            <person name="Chen L.X."/>
            <person name="Sierra-Garcia I.N."/>
            <person name="Sieber C.M."/>
            <person name="Letourneur Q."/>
            <person name="Ghozlane A."/>
            <person name="Andersen G.L."/>
            <person name="Li W.J."/>
            <person name="Hallam S.J."/>
            <person name="Muyzer G."/>
            <person name="de Oliveira V.M."/>
            <person name="Inskeep W.P."/>
            <person name="Banfield J.F."/>
            <person name="Gribaldo S."/>
        </authorList>
    </citation>
    <scope>NUCLEOTIDE SEQUENCE [LARGE SCALE GENOMIC DNA]</scope>
    <source>
        <strain evidence="2">Verst-YHS</strain>
    </source>
</reference>
<dbReference type="Pfam" id="PF00149">
    <property type="entry name" value="Metallophos"/>
    <property type="match status" value="1"/>
</dbReference>
<evidence type="ECO:0000313" key="2">
    <source>
        <dbReference type="EMBL" id="RZN55636.1"/>
    </source>
</evidence>
<feature type="domain" description="Calcineurin-like phosphoesterase" evidence="1">
    <location>
        <begin position="1"/>
        <end position="175"/>
    </location>
</feature>
<reference evidence="3 5" key="1">
    <citation type="journal article" date="2019" name="Nat. Microbiol.">
        <title>Expanding anaerobic alkane metabolism in the domain of Archaea.</title>
        <authorList>
            <person name="Wang Y."/>
            <person name="Wegener G."/>
            <person name="Hou J."/>
            <person name="Wang F."/>
            <person name="Xiao X."/>
        </authorList>
    </citation>
    <scope>NUCLEOTIDE SEQUENCE [LARGE SCALE GENOMIC DNA]</scope>
    <source>
        <strain evidence="3">WYZ-LMO11</strain>
    </source>
</reference>
<dbReference type="Proteomes" id="UP000316080">
    <property type="component" value="Unassembled WGS sequence"/>
</dbReference>
<dbReference type="EMBL" id="QNVI01000057">
    <property type="protein sequence ID" value="TDA38197.1"/>
    <property type="molecule type" value="Genomic_DNA"/>
</dbReference>
<proteinExistence type="predicted"/>
<accession>A0A520KES7</accession>
<evidence type="ECO:0000259" key="1">
    <source>
        <dbReference type="Pfam" id="PF00149"/>
    </source>
</evidence>
<dbReference type="InterPro" id="IPR004843">
    <property type="entry name" value="Calcineurin-like_PHP"/>
</dbReference>
<dbReference type="PANTHER" id="PTHR37523:SF1">
    <property type="entry name" value="CALCINEURIN-LIKE PHOSPHOESTERASE DOMAIN-CONTAINING PROTEIN"/>
    <property type="match status" value="1"/>
</dbReference>
<gene>
    <name evidence="3" type="ORF">DSO09_04925</name>
    <name evidence="2" type="ORF">EF809_04875</name>
</gene>
<dbReference type="PANTHER" id="PTHR37523">
    <property type="entry name" value="METALLOPHOSPHOESTERASE"/>
    <property type="match status" value="1"/>
</dbReference>
<dbReference type="SUPFAM" id="SSF56300">
    <property type="entry name" value="Metallo-dependent phosphatases"/>
    <property type="match status" value="1"/>
</dbReference>
<organism evidence="2 4">
    <name type="scientific">Thermoproteota archaeon</name>
    <dbReference type="NCBI Taxonomy" id="2056631"/>
    <lineage>
        <taxon>Archaea</taxon>
        <taxon>Thermoproteota</taxon>
    </lineage>
</organism>
<evidence type="ECO:0000313" key="4">
    <source>
        <dbReference type="Proteomes" id="UP000316080"/>
    </source>
</evidence>
<evidence type="ECO:0000313" key="3">
    <source>
        <dbReference type="EMBL" id="TDA38197.1"/>
    </source>
</evidence>
<protein>
    <submittedName>
        <fullName evidence="2">YfcE family phosphodiesterase</fullName>
    </submittedName>
</protein>
<dbReference type="InterPro" id="IPR029052">
    <property type="entry name" value="Metallo-depent_PP-like"/>
</dbReference>
<name>A0A520KES7_9CREN</name>